<organism evidence="1 2">
    <name type="scientific">Portunus trituberculatus</name>
    <name type="common">Swimming crab</name>
    <name type="synonym">Neptunus trituberculatus</name>
    <dbReference type="NCBI Taxonomy" id="210409"/>
    <lineage>
        <taxon>Eukaryota</taxon>
        <taxon>Metazoa</taxon>
        <taxon>Ecdysozoa</taxon>
        <taxon>Arthropoda</taxon>
        <taxon>Crustacea</taxon>
        <taxon>Multicrustacea</taxon>
        <taxon>Malacostraca</taxon>
        <taxon>Eumalacostraca</taxon>
        <taxon>Eucarida</taxon>
        <taxon>Decapoda</taxon>
        <taxon>Pleocyemata</taxon>
        <taxon>Brachyura</taxon>
        <taxon>Eubrachyura</taxon>
        <taxon>Portunoidea</taxon>
        <taxon>Portunidae</taxon>
        <taxon>Portuninae</taxon>
        <taxon>Portunus</taxon>
    </lineage>
</organism>
<reference evidence="1 2" key="1">
    <citation type="submission" date="2019-05" db="EMBL/GenBank/DDBJ databases">
        <title>Another draft genome of Portunus trituberculatus and its Hox gene families provides insights of decapod evolution.</title>
        <authorList>
            <person name="Jeong J.-H."/>
            <person name="Song I."/>
            <person name="Kim S."/>
            <person name="Choi T."/>
            <person name="Kim D."/>
            <person name="Ryu S."/>
            <person name="Kim W."/>
        </authorList>
    </citation>
    <scope>NUCLEOTIDE SEQUENCE [LARGE SCALE GENOMIC DNA]</scope>
    <source>
        <tissue evidence="1">Muscle</tissue>
    </source>
</reference>
<dbReference type="Proteomes" id="UP000324222">
    <property type="component" value="Unassembled WGS sequence"/>
</dbReference>
<evidence type="ECO:0000313" key="2">
    <source>
        <dbReference type="Proteomes" id="UP000324222"/>
    </source>
</evidence>
<evidence type="ECO:0000313" key="1">
    <source>
        <dbReference type="EMBL" id="MPC80460.1"/>
    </source>
</evidence>
<sequence length="31" mass="3272">MVLSSQTPAKPVRRGASLTASFGHQEALCLD</sequence>
<name>A0A5B7I7F8_PORTR</name>
<gene>
    <name evidence="1" type="ORF">E2C01_075040</name>
</gene>
<accession>A0A5B7I7F8</accession>
<comment type="caution">
    <text evidence="1">The sequence shown here is derived from an EMBL/GenBank/DDBJ whole genome shotgun (WGS) entry which is preliminary data.</text>
</comment>
<protein>
    <submittedName>
        <fullName evidence="1">Uncharacterized protein</fullName>
    </submittedName>
</protein>
<dbReference type="EMBL" id="VSRR010054077">
    <property type="protein sequence ID" value="MPC80460.1"/>
    <property type="molecule type" value="Genomic_DNA"/>
</dbReference>
<dbReference type="AlphaFoldDB" id="A0A5B7I7F8"/>
<proteinExistence type="predicted"/>
<keyword evidence="2" id="KW-1185">Reference proteome</keyword>